<keyword evidence="4" id="KW-0479">Metal-binding</keyword>
<evidence type="ECO:0000313" key="13">
    <source>
        <dbReference type="Proteomes" id="UP000571950"/>
    </source>
</evidence>
<dbReference type="SUPFAM" id="SSF55021">
    <property type="entry name" value="ACT-like"/>
    <property type="match status" value="1"/>
</dbReference>
<dbReference type="InterPro" id="IPR045865">
    <property type="entry name" value="ACT-like_dom_sf"/>
</dbReference>
<keyword evidence="3" id="KW-0533">Nickel</keyword>
<dbReference type="InterPro" id="IPR013321">
    <property type="entry name" value="Arc_rbn_hlx_hlx"/>
</dbReference>
<dbReference type="NCBIfam" id="NF002815">
    <property type="entry name" value="PRK02967.1"/>
    <property type="match status" value="1"/>
</dbReference>
<dbReference type="InterPro" id="IPR014864">
    <property type="entry name" value="TF_NikR_Ni-bd_C"/>
</dbReference>
<dbReference type="InterPro" id="IPR050192">
    <property type="entry name" value="CopG/NikR_regulator"/>
</dbReference>
<dbReference type="GO" id="GO:0010045">
    <property type="term" value="P:response to nickel cation"/>
    <property type="evidence" value="ECO:0007669"/>
    <property type="project" value="InterPro"/>
</dbReference>
<dbReference type="RefSeq" id="WP_188071588.1">
    <property type="nucleotide sequence ID" value="NZ_BSPS01000029.1"/>
</dbReference>
<keyword evidence="5 8" id="KW-0805">Transcription regulation</keyword>
<gene>
    <name evidence="12" type="ORF">GGR43_001747</name>
</gene>
<protein>
    <recommendedName>
        <fullName evidence="8">Putative nickel-responsive regulator</fullName>
    </recommendedName>
</protein>
<sequence>MADRPSAPAALDRKDGEGAATQANLQRLTISLGVALGAELDQLVKERQYRSRSEAVRDLIGEGLERWRTEMTGSALCVANLSYVVDRRMRALSQKIAELQHAHHDLVASSTVVRLDHFHSLESVILKGPTGAVRAFADRLRAERGVRFGALNLLLVTPGDDHDRPDDHSHDGHRHLSPTL</sequence>
<evidence type="ECO:0000259" key="11">
    <source>
        <dbReference type="Pfam" id="PF08753"/>
    </source>
</evidence>
<comment type="caution">
    <text evidence="8">Lacks conserved residue(s) required for the propagation of feature annotation.</text>
</comment>
<name>A0A7W6BLX2_9SPHN</name>
<keyword evidence="13" id="KW-1185">Reference proteome</keyword>
<feature type="domain" description="Ribbon-helix-helix protein CopG" evidence="10">
    <location>
        <begin position="27"/>
        <end position="66"/>
    </location>
</feature>
<dbReference type="PANTHER" id="PTHR34719:SF2">
    <property type="entry name" value="NICKEL-RESPONSIVE REGULATOR"/>
    <property type="match status" value="1"/>
</dbReference>
<comment type="function">
    <text evidence="8">Transcriptional regulator.</text>
</comment>
<comment type="caution">
    <text evidence="12">The sequence shown here is derived from an EMBL/GenBank/DDBJ whole genome shotgun (WGS) entry which is preliminary data.</text>
</comment>
<dbReference type="GO" id="GO:0003700">
    <property type="term" value="F:DNA-binding transcription factor activity"/>
    <property type="evidence" value="ECO:0007669"/>
    <property type="project" value="UniProtKB-UniRule"/>
</dbReference>
<evidence type="ECO:0000256" key="1">
    <source>
        <dbReference type="ARBA" id="ARBA00001967"/>
    </source>
</evidence>
<comment type="similarity">
    <text evidence="2 8">Belongs to the transcriptional regulatory CopG/NikR family.</text>
</comment>
<dbReference type="Gene3D" id="3.30.70.1150">
    <property type="entry name" value="ACT-like. Chain A, domain 2"/>
    <property type="match status" value="1"/>
</dbReference>
<feature type="domain" description="Transcription factor NikR nickel binding C-terminal" evidence="11">
    <location>
        <begin position="78"/>
        <end position="153"/>
    </location>
</feature>
<evidence type="ECO:0000259" key="10">
    <source>
        <dbReference type="Pfam" id="PF01402"/>
    </source>
</evidence>
<accession>A0A7W6BLX2</accession>
<comment type="cofactor">
    <cofactor evidence="1">
        <name>Ni(2+)</name>
        <dbReference type="ChEBI" id="CHEBI:49786"/>
    </cofactor>
</comment>
<evidence type="ECO:0000256" key="3">
    <source>
        <dbReference type="ARBA" id="ARBA00022596"/>
    </source>
</evidence>
<evidence type="ECO:0000256" key="8">
    <source>
        <dbReference type="HAMAP-Rule" id="MF_00476"/>
    </source>
</evidence>
<evidence type="ECO:0000313" key="12">
    <source>
        <dbReference type="EMBL" id="MBB3926032.1"/>
    </source>
</evidence>
<dbReference type="EMBL" id="JACIDT010000005">
    <property type="protein sequence ID" value="MBB3926032.1"/>
    <property type="molecule type" value="Genomic_DNA"/>
</dbReference>
<dbReference type="GO" id="GO:0016151">
    <property type="term" value="F:nickel cation binding"/>
    <property type="evidence" value="ECO:0007669"/>
    <property type="project" value="UniProtKB-UniRule"/>
</dbReference>
<feature type="compositionally biased region" description="Basic and acidic residues" evidence="9">
    <location>
        <begin position="159"/>
        <end position="170"/>
    </location>
</feature>
<dbReference type="Gene3D" id="1.10.1220.10">
    <property type="entry name" value="Met repressor-like"/>
    <property type="match status" value="1"/>
</dbReference>
<proteinExistence type="inferred from homology"/>
<dbReference type="GO" id="GO:0003677">
    <property type="term" value="F:DNA binding"/>
    <property type="evidence" value="ECO:0007669"/>
    <property type="project" value="UniProtKB-KW"/>
</dbReference>
<dbReference type="HAMAP" id="MF_00476">
    <property type="entry name" value="NikR"/>
    <property type="match status" value="1"/>
</dbReference>
<evidence type="ECO:0000256" key="4">
    <source>
        <dbReference type="ARBA" id="ARBA00022723"/>
    </source>
</evidence>
<dbReference type="SUPFAM" id="SSF47598">
    <property type="entry name" value="Ribbon-helix-helix"/>
    <property type="match status" value="1"/>
</dbReference>
<evidence type="ECO:0000256" key="6">
    <source>
        <dbReference type="ARBA" id="ARBA00023125"/>
    </source>
</evidence>
<dbReference type="InterPro" id="IPR022988">
    <property type="entry name" value="Ni_resp_reg_NikR"/>
</dbReference>
<feature type="compositionally biased region" description="Basic residues" evidence="9">
    <location>
        <begin position="171"/>
        <end position="180"/>
    </location>
</feature>
<organism evidence="12 13">
    <name type="scientific">Sphingobium jiangsuense</name>
    <dbReference type="NCBI Taxonomy" id="870476"/>
    <lineage>
        <taxon>Bacteria</taxon>
        <taxon>Pseudomonadati</taxon>
        <taxon>Pseudomonadota</taxon>
        <taxon>Alphaproteobacteria</taxon>
        <taxon>Sphingomonadales</taxon>
        <taxon>Sphingomonadaceae</taxon>
        <taxon>Sphingobium</taxon>
    </lineage>
</organism>
<evidence type="ECO:0000256" key="2">
    <source>
        <dbReference type="ARBA" id="ARBA00008478"/>
    </source>
</evidence>
<reference evidence="12 13" key="1">
    <citation type="submission" date="2020-08" db="EMBL/GenBank/DDBJ databases">
        <title>Genomic Encyclopedia of Type Strains, Phase IV (KMG-IV): sequencing the most valuable type-strain genomes for metagenomic binning, comparative biology and taxonomic classification.</title>
        <authorList>
            <person name="Goeker M."/>
        </authorList>
    </citation>
    <scope>NUCLEOTIDE SEQUENCE [LARGE SCALE GENOMIC DNA]</scope>
    <source>
        <strain evidence="12 13">DSM 26189</strain>
    </source>
</reference>
<evidence type="ECO:0000256" key="9">
    <source>
        <dbReference type="SAM" id="MobiDB-lite"/>
    </source>
</evidence>
<evidence type="ECO:0000256" key="7">
    <source>
        <dbReference type="ARBA" id="ARBA00023163"/>
    </source>
</evidence>
<dbReference type="Proteomes" id="UP000571950">
    <property type="component" value="Unassembled WGS sequence"/>
</dbReference>
<keyword evidence="6 8" id="KW-0238">DNA-binding</keyword>
<dbReference type="Pfam" id="PF01402">
    <property type="entry name" value="RHH_1"/>
    <property type="match status" value="1"/>
</dbReference>
<evidence type="ECO:0000256" key="5">
    <source>
        <dbReference type="ARBA" id="ARBA00023015"/>
    </source>
</evidence>
<dbReference type="AlphaFoldDB" id="A0A7W6BLX2"/>
<dbReference type="PANTHER" id="PTHR34719">
    <property type="entry name" value="NICKEL-RESPONSIVE REGULATOR"/>
    <property type="match status" value="1"/>
</dbReference>
<dbReference type="InterPro" id="IPR010985">
    <property type="entry name" value="Ribbon_hlx_hlx"/>
</dbReference>
<keyword evidence="7 8" id="KW-0804">Transcription</keyword>
<dbReference type="Pfam" id="PF08753">
    <property type="entry name" value="NikR_C"/>
    <property type="match status" value="1"/>
</dbReference>
<dbReference type="CDD" id="cd22231">
    <property type="entry name" value="RHH_NikR_HicB-like"/>
    <property type="match status" value="1"/>
</dbReference>
<dbReference type="InterPro" id="IPR002145">
    <property type="entry name" value="CopG"/>
</dbReference>
<feature type="region of interest" description="Disordered" evidence="9">
    <location>
        <begin position="159"/>
        <end position="180"/>
    </location>
</feature>
<dbReference type="InterPro" id="IPR027271">
    <property type="entry name" value="Acetolactate_synth/TF_NikR_C"/>
</dbReference>